<comment type="caution">
    <text evidence="1">The sequence shown here is derived from an EMBL/GenBank/DDBJ whole genome shotgun (WGS) entry which is preliminary data.</text>
</comment>
<name>A0A0F9S4E7_9ZZZZ</name>
<organism evidence="1">
    <name type="scientific">marine sediment metagenome</name>
    <dbReference type="NCBI Taxonomy" id="412755"/>
    <lineage>
        <taxon>unclassified sequences</taxon>
        <taxon>metagenomes</taxon>
        <taxon>ecological metagenomes</taxon>
    </lineage>
</organism>
<gene>
    <name evidence="1" type="ORF">LCGC14_0896830</name>
</gene>
<proteinExistence type="predicted"/>
<evidence type="ECO:0000313" key="1">
    <source>
        <dbReference type="EMBL" id="KKN24238.1"/>
    </source>
</evidence>
<dbReference type="AlphaFoldDB" id="A0A0F9S4E7"/>
<reference evidence="1" key="1">
    <citation type="journal article" date="2015" name="Nature">
        <title>Complex archaea that bridge the gap between prokaryotes and eukaryotes.</title>
        <authorList>
            <person name="Spang A."/>
            <person name="Saw J.H."/>
            <person name="Jorgensen S.L."/>
            <person name="Zaremba-Niedzwiedzka K."/>
            <person name="Martijn J."/>
            <person name="Lind A.E."/>
            <person name="van Eijk R."/>
            <person name="Schleper C."/>
            <person name="Guy L."/>
            <person name="Ettema T.J."/>
        </authorList>
    </citation>
    <scope>NUCLEOTIDE SEQUENCE</scope>
</reference>
<sequence>MKPIECLKCKRISKDGGVTWVKKAFVTLAIEVDYDVCSFCKAEQDKQLARDMEFLNLSYILKMFWWR</sequence>
<dbReference type="EMBL" id="LAZR01002898">
    <property type="protein sequence ID" value="KKN24238.1"/>
    <property type="molecule type" value="Genomic_DNA"/>
</dbReference>
<protein>
    <submittedName>
        <fullName evidence="1">Uncharacterized protein</fullName>
    </submittedName>
</protein>
<accession>A0A0F9S4E7</accession>